<dbReference type="PANTHER" id="PTHR12383:SF16">
    <property type="entry name" value="MITOCHONDRIAL INNER MEMBRANE PROTEASE SUBUNIT 1"/>
    <property type="match status" value="1"/>
</dbReference>
<dbReference type="SMART" id="SM00733">
    <property type="entry name" value="Mterf"/>
    <property type="match status" value="6"/>
</dbReference>
<dbReference type="GO" id="GO:0006353">
    <property type="term" value="P:DNA-templated transcription termination"/>
    <property type="evidence" value="ECO:0007669"/>
    <property type="project" value="UniProtKB-KW"/>
</dbReference>
<dbReference type="CDD" id="cd06530">
    <property type="entry name" value="S26_SPase_I"/>
    <property type="match status" value="1"/>
</dbReference>
<dbReference type="SUPFAM" id="SSF51306">
    <property type="entry name" value="LexA/Signal peptidase"/>
    <property type="match status" value="1"/>
</dbReference>
<dbReference type="OrthoDB" id="308440at2759"/>
<evidence type="ECO:0000256" key="6">
    <source>
        <dbReference type="ARBA" id="ARBA00022946"/>
    </source>
</evidence>
<keyword evidence="15" id="KW-1185">Reference proteome</keyword>
<dbReference type="GO" id="GO:0006465">
    <property type="term" value="P:signal peptide processing"/>
    <property type="evidence" value="ECO:0007669"/>
    <property type="project" value="InterPro"/>
</dbReference>
<keyword evidence="7" id="KW-0496">Mitochondrion</keyword>
<dbReference type="GO" id="GO:0004252">
    <property type="term" value="F:serine-type endopeptidase activity"/>
    <property type="evidence" value="ECO:0007669"/>
    <property type="project" value="InterPro"/>
</dbReference>
<feature type="domain" description="Peptidase S26" evidence="13">
    <location>
        <begin position="537"/>
        <end position="603"/>
    </location>
</feature>
<evidence type="ECO:0000256" key="5">
    <source>
        <dbReference type="ARBA" id="ARBA00022801"/>
    </source>
</evidence>
<keyword evidence="4" id="KW-0999">Mitochondrion inner membrane</keyword>
<comment type="subcellular location">
    <subcellularLocation>
        <location evidence="1">Mitochondrion inner membrane</location>
    </subcellularLocation>
</comment>
<dbReference type="Proteomes" id="UP000327013">
    <property type="component" value="Chromosome 1"/>
</dbReference>
<dbReference type="PANTHER" id="PTHR12383">
    <property type="entry name" value="PROTEASE FAMILY S26 MITOCHONDRIAL INNER MEMBRANE PROTEASE-RELATED"/>
    <property type="match status" value="1"/>
</dbReference>
<dbReference type="FunFam" id="2.10.109.10:FF:000014">
    <property type="entry name" value="Inner membrane protease subunit 1"/>
    <property type="match status" value="1"/>
</dbReference>
<comment type="subunit">
    <text evidence="11">Heterodimer of 2 subunits, IMP1A/B and IMP12.</text>
</comment>
<accession>A0A5N6QAA7</accession>
<keyword evidence="5" id="KW-0378">Hydrolase</keyword>
<evidence type="ECO:0000313" key="14">
    <source>
        <dbReference type="EMBL" id="KAE7996232.1"/>
    </source>
</evidence>
<gene>
    <name evidence="14" type="ORF">FH972_000971</name>
</gene>
<dbReference type="EMBL" id="CM017321">
    <property type="protein sequence ID" value="KAE7996232.1"/>
    <property type="molecule type" value="Genomic_DNA"/>
</dbReference>
<proteinExistence type="inferred from homology"/>
<evidence type="ECO:0000256" key="3">
    <source>
        <dbReference type="ARBA" id="ARBA00022472"/>
    </source>
</evidence>
<dbReference type="AlphaFoldDB" id="A0A5N6QAA7"/>
<keyword evidence="3" id="KW-0804">Transcription</keyword>
<keyword evidence="6" id="KW-0809">Transit peptide</keyword>
<keyword evidence="3" id="KW-0806">Transcription termination</keyword>
<evidence type="ECO:0000256" key="11">
    <source>
        <dbReference type="ARBA" id="ARBA00064368"/>
    </source>
</evidence>
<dbReference type="Pfam" id="PF02536">
    <property type="entry name" value="mTERF"/>
    <property type="match status" value="1"/>
</dbReference>
<feature type="domain" description="Peptidase S26" evidence="13">
    <location>
        <begin position="614"/>
        <end position="656"/>
    </location>
</feature>
<dbReference type="GO" id="GO:0003676">
    <property type="term" value="F:nucleic acid binding"/>
    <property type="evidence" value="ECO:0007669"/>
    <property type="project" value="InterPro"/>
</dbReference>
<keyword evidence="8" id="KW-0472">Membrane</keyword>
<evidence type="ECO:0000256" key="7">
    <source>
        <dbReference type="ARBA" id="ARBA00023128"/>
    </source>
</evidence>
<evidence type="ECO:0000256" key="8">
    <source>
        <dbReference type="ARBA" id="ARBA00023136"/>
    </source>
</evidence>
<reference evidence="14 15" key="1">
    <citation type="submission" date="2019-06" db="EMBL/GenBank/DDBJ databases">
        <title>A chromosomal-level reference genome of Carpinus fangiana (Coryloideae, Betulaceae).</title>
        <authorList>
            <person name="Yang X."/>
            <person name="Wang Z."/>
            <person name="Zhang L."/>
            <person name="Hao G."/>
            <person name="Liu J."/>
            <person name="Yang Y."/>
        </authorList>
    </citation>
    <scope>NUCLEOTIDE SEQUENCE [LARGE SCALE GENOMIC DNA]</scope>
    <source>
        <strain evidence="14">Cfa_2016G</strain>
        <tissue evidence="14">Leaf</tissue>
    </source>
</reference>
<dbReference type="GO" id="GO:0042720">
    <property type="term" value="C:mitochondrial inner membrane peptidase complex"/>
    <property type="evidence" value="ECO:0007669"/>
    <property type="project" value="TreeGrafter"/>
</dbReference>
<sequence length="674" mass="76272">MISKANALVKLRFLFFPRQDLVLLPGRPLSKTLLFFTTATYSTKSPTQVERAGEVLGHPKNYIEVLTKWGFSESDIRKISVRRPSLRKADVAHLQSKLNTLNGLGISGTDLVKIINCRPRLLNCRINQSFDEQLKFLVTLFESREELVRAILRNPSLLTYDVQNRIKPAIAMYEEVGVSKMDLIHILRTWPTMINRTSFDEEKMEYIRKTGISQDSKLYKYVVTVIGISRQETIRQKVANFERLGLTEEEIFRLFGNFPLALTLSVDKVQRNMTFVMGTLKLPASVVVQRPYLLYSNLETVLKPRVLVAEKMQQMGLSLQSKGATLLTALKMTEKSYLKAFVECHLEDVANELMEFYRNAKGFFYVLSSVSQEVPLSLHHHCSSLLPLVCPHLSHSSPCMSFIGVIPTPLSITHPPLSPSPQSSPSLVLPPEDVGGGKCRALRRRWQRPHLDQSLIPFGQTTTPNGSSPAVRPKRLMEKVWLPPGQLEVKLKELRERGGEMGLRKLWQYRSIAREAWDQTMTVATFFCGLHVTNKYLCTFGMAYGPSMLPTFNLTGDLFLADRLSTRFGKVGRGDVVLVRSPEDPRKVVAKRLLGMEGDSVTYVVDPKNTDRSETVVVPKGHVWIEGDNIYNSKDSRQFGPVPYALIEGKIFWKIWPPKEFGSLGQSGMKDPDL</sequence>
<dbReference type="InterPro" id="IPR038538">
    <property type="entry name" value="MTERF_sf"/>
</dbReference>
<evidence type="ECO:0000256" key="4">
    <source>
        <dbReference type="ARBA" id="ARBA00022792"/>
    </source>
</evidence>
<evidence type="ECO:0000256" key="9">
    <source>
        <dbReference type="ARBA" id="ARBA00038445"/>
    </source>
</evidence>
<comment type="function">
    <text evidence="10">Catalyzes the removal of transit peptides required for the targeting of proteins from the mitochondrial matrix, across the inner membrane, into the inter-membrane space.</text>
</comment>
<comment type="similarity">
    <text evidence="2">Belongs to the mTERF family.</text>
</comment>
<name>A0A5N6QAA7_9ROSI</name>
<evidence type="ECO:0000256" key="10">
    <source>
        <dbReference type="ARBA" id="ARBA00054895"/>
    </source>
</evidence>
<dbReference type="InterPro" id="IPR003690">
    <property type="entry name" value="MTERF"/>
</dbReference>
<evidence type="ECO:0000256" key="2">
    <source>
        <dbReference type="ARBA" id="ARBA00007692"/>
    </source>
</evidence>
<feature type="active site" evidence="12">
    <location>
        <position position="591"/>
    </location>
</feature>
<evidence type="ECO:0000259" key="13">
    <source>
        <dbReference type="Pfam" id="PF10502"/>
    </source>
</evidence>
<keyword evidence="3" id="KW-0805">Transcription regulation</keyword>
<dbReference type="InterPro" id="IPR019533">
    <property type="entry name" value="Peptidase_S26"/>
</dbReference>
<dbReference type="InterPro" id="IPR052064">
    <property type="entry name" value="Mito_IMP1_subunit"/>
</dbReference>
<dbReference type="Pfam" id="PF10502">
    <property type="entry name" value="Peptidase_S26"/>
    <property type="match status" value="2"/>
</dbReference>
<evidence type="ECO:0000313" key="15">
    <source>
        <dbReference type="Proteomes" id="UP000327013"/>
    </source>
</evidence>
<feature type="active site" evidence="12">
    <location>
        <position position="547"/>
    </location>
</feature>
<dbReference type="Gene3D" id="1.25.70.10">
    <property type="entry name" value="Transcription termination factor 3, mitochondrial"/>
    <property type="match status" value="1"/>
</dbReference>
<dbReference type="PRINTS" id="PR00727">
    <property type="entry name" value="LEADERPTASE"/>
</dbReference>
<dbReference type="Gene3D" id="2.10.109.10">
    <property type="entry name" value="Umud Fragment, subunit A"/>
    <property type="match status" value="1"/>
</dbReference>
<evidence type="ECO:0000256" key="1">
    <source>
        <dbReference type="ARBA" id="ARBA00004273"/>
    </source>
</evidence>
<organism evidence="14 15">
    <name type="scientific">Carpinus fangiana</name>
    <dbReference type="NCBI Taxonomy" id="176857"/>
    <lineage>
        <taxon>Eukaryota</taxon>
        <taxon>Viridiplantae</taxon>
        <taxon>Streptophyta</taxon>
        <taxon>Embryophyta</taxon>
        <taxon>Tracheophyta</taxon>
        <taxon>Spermatophyta</taxon>
        <taxon>Magnoliopsida</taxon>
        <taxon>eudicotyledons</taxon>
        <taxon>Gunneridae</taxon>
        <taxon>Pentapetalae</taxon>
        <taxon>rosids</taxon>
        <taxon>fabids</taxon>
        <taxon>Fagales</taxon>
        <taxon>Betulaceae</taxon>
        <taxon>Carpinus</taxon>
    </lineage>
</organism>
<dbReference type="GO" id="GO:0006627">
    <property type="term" value="P:protein processing involved in protein targeting to mitochondrion"/>
    <property type="evidence" value="ECO:0007669"/>
    <property type="project" value="TreeGrafter"/>
</dbReference>
<comment type="similarity">
    <text evidence="9">Belongs to the peptidase S26 family. IMP1 subfamily.</text>
</comment>
<dbReference type="InterPro" id="IPR000223">
    <property type="entry name" value="Pept_S26A_signal_pept_1"/>
</dbReference>
<protein>
    <recommendedName>
        <fullName evidence="13">Peptidase S26 domain-containing protein</fullName>
    </recommendedName>
</protein>
<evidence type="ECO:0000256" key="12">
    <source>
        <dbReference type="PIRSR" id="PIRSR600223-1"/>
    </source>
</evidence>
<dbReference type="InterPro" id="IPR036286">
    <property type="entry name" value="LexA/Signal_pep-like_sf"/>
</dbReference>
<dbReference type="FunFam" id="1.25.70.10:FF:000026">
    <property type="entry name" value="Mitochondrial transcription termination factor family protein"/>
    <property type="match status" value="1"/>
</dbReference>